<dbReference type="Proteomes" id="UP000436911">
    <property type="component" value="Unassembled WGS sequence"/>
</dbReference>
<dbReference type="PANTHER" id="PTHR30465:SF43">
    <property type="entry name" value="OLIGOPEPTIDE ABC TRANSPORTER, PERMEASE PROTEIN"/>
    <property type="match status" value="1"/>
</dbReference>
<evidence type="ECO:0000313" key="10">
    <source>
        <dbReference type="EMBL" id="KAA3524189.1"/>
    </source>
</evidence>
<evidence type="ECO:0000256" key="1">
    <source>
        <dbReference type="ARBA" id="ARBA00004651"/>
    </source>
</evidence>
<evidence type="ECO:0000256" key="3">
    <source>
        <dbReference type="ARBA" id="ARBA00022475"/>
    </source>
</evidence>
<dbReference type="CDD" id="cd06261">
    <property type="entry name" value="TM_PBP2"/>
    <property type="match status" value="1"/>
</dbReference>
<keyword evidence="5 7" id="KW-1133">Transmembrane helix</keyword>
<dbReference type="EMBL" id="QUSG01000015">
    <property type="protein sequence ID" value="KAA3523687.1"/>
    <property type="molecule type" value="Genomic_DNA"/>
</dbReference>
<sequence length="332" mass="37457">MIRYILWRIAVMIPTLIMISMLVFTIIELPPGDYFESYVEEMRAIGEKADLQEIEELKARYGFDQPAPIRYFNWVTGFVQGDFGYSFEYRMPVADVVGDRVWLTILVSTVTIAVTWLLAFPIGIYSATHQYSWGDYGLTLLGLIGIAVPNFILALVMMYFANIWFGISIGHLMDQRFLGQAMSWDKFKSILEHLWIPVIIIGTAGTAGMVRRVRANLLDELHKQYVMTARAKGLHPFRVLIKYPLRMSLNFFISDIGSILPTIISGAEITAVVLSLETTGPMLIRALQDQDMYLAGSFLMFLAVLTVIGVLISDIALALLDPRIRLQGGRSK</sequence>
<evidence type="ECO:0000313" key="14">
    <source>
        <dbReference type="Proteomes" id="UP000440716"/>
    </source>
</evidence>
<comment type="caution">
    <text evidence="11">The sequence shown here is derived from an EMBL/GenBank/DDBJ whole genome shotgun (WGS) entry which is preliminary data.</text>
</comment>
<feature type="transmembrane region" description="Helical" evidence="7">
    <location>
        <begin position="190"/>
        <end position="210"/>
    </location>
</feature>
<keyword evidence="3" id="KW-1003">Cell membrane</keyword>
<feature type="transmembrane region" description="Helical" evidence="7">
    <location>
        <begin position="137"/>
        <end position="170"/>
    </location>
</feature>
<dbReference type="Gene3D" id="1.10.3720.10">
    <property type="entry name" value="MetI-like"/>
    <property type="match status" value="1"/>
</dbReference>
<dbReference type="Pfam" id="PF19300">
    <property type="entry name" value="BPD_transp_1_N"/>
    <property type="match status" value="1"/>
</dbReference>
<dbReference type="InterPro" id="IPR035906">
    <property type="entry name" value="MetI-like_sf"/>
</dbReference>
<dbReference type="EMBL" id="WPHR01000015">
    <property type="protein sequence ID" value="MUZ74426.1"/>
    <property type="molecule type" value="Genomic_DNA"/>
</dbReference>
<evidence type="ECO:0000313" key="15">
    <source>
        <dbReference type="Proteomes" id="UP000477951"/>
    </source>
</evidence>
<organism evidence="11 15">
    <name type="scientific">Agrobacterium vitis</name>
    <name type="common">Rhizobium vitis</name>
    <dbReference type="NCBI Taxonomy" id="373"/>
    <lineage>
        <taxon>Bacteria</taxon>
        <taxon>Pseudomonadati</taxon>
        <taxon>Pseudomonadota</taxon>
        <taxon>Alphaproteobacteria</taxon>
        <taxon>Hyphomicrobiales</taxon>
        <taxon>Rhizobiaceae</taxon>
        <taxon>Rhizobium/Agrobacterium group</taxon>
        <taxon>Agrobacterium</taxon>
    </lineage>
</organism>
<feature type="transmembrane region" description="Helical" evidence="7">
    <location>
        <begin position="101"/>
        <end position="125"/>
    </location>
</feature>
<feature type="transmembrane region" description="Helical" evidence="7">
    <location>
        <begin position="251"/>
        <end position="274"/>
    </location>
</feature>
<evidence type="ECO:0000313" key="12">
    <source>
        <dbReference type="EMBL" id="MVA58745.1"/>
    </source>
</evidence>
<feature type="transmembrane region" description="Helical" evidence="7">
    <location>
        <begin position="5"/>
        <end position="27"/>
    </location>
</feature>
<dbReference type="InterPro" id="IPR000515">
    <property type="entry name" value="MetI-like"/>
</dbReference>
<dbReference type="SUPFAM" id="SSF161098">
    <property type="entry name" value="MetI-like"/>
    <property type="match status" value="1"/>
</dbReference>
<evidence type="ECO:0000313" key="13">
    <source>
        <dbReference type="Proteomes" id="UP000436911"/>
    </source>
</evidence>
<dbReference type="GeneID" id="60683396"/>
<dbReference type="Proteomes" id="UP000440716">
    <property type="component" value="Unassembled WGS sequence"/>
</dbReference>
<proteinExistence type="inferred from homology"/>
<feature type="transmembrane region" description="Helical" evidence="7">
    <location>
        <begin position="294"/>
        <end position="320"/>
    </location>
</feature>
<dbReference type="GO" id="GO:0055085">
    <property type="term" value="P:transmembrane transport"/>
    <property type="evidence" value="ECO:0007669"/>
    <property type="project" value="InterPro"/>
</dbReference>
<name>A0A109CSM7_AGRVI</name>
<accession>A0A109CSM7</accession>
<dbReference type="OrthoDB" id="9807402at2"/>
<evidence type="ECO:0000256" key="6">
    <source>
        <dbReference type="ARBA" id="ARBA00023136"/>
    </source>
</evidence>
<dbReference type="AlphaFoldDB" id="A0A109CSM7"/>
<keyword evidence="4 7" id="KW-0812">Transmembrane</keyword>
<reference evidence="9 13" key="1">
    <citation type="submission" date="2018-08" db="EMBL/GenBank/DDBJ databases">
        <title>Genome sequencing of Agrobacterium vitis strain ICMP 10754.</title>
        <authorList>
            <person name="Visnovsky S.B."/>
            <person name="Pitman A.R."/>
        </authorList>
    </citation>
    <scope>NUCLEOTIDE SEQUENCE [LARGE SCALE GENOMIC DNA]</scope>
    <source>
        <strain evidence="9 13">ICMP 10754</strain>
    </source>
</reference>
<evidence type="ECO:0000256" key="4">
    <source>
        <dbReference type="ARBA" id="ARBA00022692"/>
    </source>
</evidence>
<evidence type="ECO:0000259" key="8">
    <source>
        <dbReference type="PROSITE" id="PS50928"/>
    </source>
</evidence>
<evidence type="ECO:0000256" key="5">
    <source>
        <dbReference type="ARBA" id="ARBA00022989"/>
    </source>
</evidence>
<dbReference type="GO" id="GO:0005886">
    <property type="term" value="C:plasma membrane"/>
    <property type="evidence" value="ECO:0007669"/>
    <property type="project" value="UniProtKB-SubCell"/>
</dbReference>
<comment type="subcellular location">
    <subcellularLocation>
        <location evidence="1 7">Cell membrane</location>
        <topology evidence="1 7">Multi-pass membrane protein</topology>
    </subcellularLocation>
</comment>
<evidence type="ECO:0000313" key="11">
    <source>
        <dbReference type="EMBL" id="MUZ74426.1"/>
    </source>
</evidence>
<dbReference type="InterPro" id="IPR045621">
    <property type="entry name" value="BPD_transp_1_N"/>
</dbReference>
<dbReference type="PROSITE" id="PS50928">
    <property type="entry name" value="ABC_TM1"/>
    <property type="match status" value="1"/>
</dbReference>
<gene>
    <name evidence="10" type="ORF">DXT89_19635</name>
    <name evidence="9" type="ORF">DXT89_19770</name>
    <name evidence="12" type="ORF">GOZ88_21795</name>
    <name evidence="11" type="ORF">GOZ90_17190</name>
</gene>
<dbReference type="PANTHER" id="PTHR30465">
    <property type="entry name" value="INNER MEMBRANE ABC TRANSPORTER"/>
    <property type="match status" value="1"/>
</dbReference>
<evidence type="ECO:0000256" key="2">
    <source>
        <dbReference type="ARBA" id="ARBA00022448"/>
    </source>
</evidence>
<dbReference type="EMBL" id="QUSG01000014">
    <property type="protein sequence ID" value="KAA3524189.1"/>
    <property type="molecule type" value="Genomic_DNA"/>
</dbReference>
<comment type="similarity">
    <text evidence="7">Belongs to the binding-protein-dependent transport system permease family.</text>
</comment>
<dbReference type="Pfam" id="PF00528">
    <property type="entry name" value="BPD_transp_1"/>
    <property type="match status" value="1"/>
</dbReference>
<keyword evidence="6 7" id="KW-0472">Membrane</keyword>
<reference evidence="14 15" key="2">
    <citation type="submission" date="2019-12" db="EMBL/GenBank/DDBJ databases">
        <title>Whole-genome sequencing of Allorhizobium vitis.</title>
        <authorList>
            <person name="Gan H.M."/>
            <person name="Szegedi E."/>
            <person name="Burr T."/>
            <person name="Savka M.A."/>
        </authorList>
    </citation>
    <scope>NUCLEOTIDE SEQUENCE [LARGE SCALE GENOMIC DNA]</scope>
    <source>
        <strain evidence="12 14">CG415</strain>
        <strain evidence="11 15">CG516</strain>
    </source>
</reference>
<dbReference type="Proteomes" id="UP000477951">
    <property type="component" value="Unassembled WGS sequence"/>
</dbReference>
<protein>
    <submittedName>
        <fullName evidence="9 11">ABC transporter permease</fullName>
    </submittedName>
</protein>
<keyword evidence="2 7" id="KW-0813">Transport</keyword>
<evidence type="ECO:0000313" key="9">
    <source>
        <dbReference type="EMBL" id="KAA3523687.1"/>
    </source>
</evidence>
<dbReference type="RefSeq" id="WP_060718402.1">
    <property type="nucleotide sequence ID" value="NZ_CP055265.1"/>
</dbReference>
<feature type="domain" description="ABC transmembrane type-1" evidence="8">
    <location>
        <begin position="101"/>
        <end position="311"/>
    </location>
</feature>
<evidence type="ECO:0000256" key="7">
    <source>
        <dbReference type="RuleBase" id="RU363032"/>
    </source>
</evidence>
<dbReference type="EMBL" id="WPHU01000010">
    <property type="protein sequence ID" value="MVA58745.1"/>
    <property type="molecule type" value="Genomic_DNA"/>
</dbReference>